<comment type="function">
    <text evidence="4">Constitutes one of the two catalytic subunit of the tRNA-splicing endonuclease complex, a complex responsible for identification and cleavage of the splice sites in pre-tRNA. It cleaves pre-tRNA at the 5'- and 3'-splice sites to release the intron. The products are an intron and two tRNA half-molecules bearing 2',3'-cyclic phosphate and 5'-OH termini. There are no conserved sequences at the splice sites, but the intron is invariably located at the same site in the gene, placing the splice sites an invariant distance from the constant structural features of the tRNA body.</text>
</comment>
<keyword evidence="8" id="KW-1185">Reference proteome</keyword>
<dbReference type="InterPro" id="IPR016589">
    <property type="entry name" value="tRNA_splic_SEN2"/>
</dbReference>
<dbReference type="InterPro" id="IPR006677">
    <property type="entry name" value="tRNA_intron_Endonuc_cat-like"/>
</dbReference>
<protein>
    <recommendedName>
        <fullName evidence="4">tRNA-splicing endonuclease subunit Sen2</fullName>
        <ecNumber evidence="4">4.6.1.16</ecNumber>
    </recommendedName>
</protein>
<dbReference type="PANTHER" id="PTHR21227:SF0">
    <property type="entry name" value="TRNA-SPLICING ENDONUCLEASE SUBUNIT SEN2"/>
    <property type="match status" value="1"/>
</dbReference>
<dbReference type="InterPro" id="IPR036167">
    <property type="entry name" value="tRNA_intron_Endo_cat-like_sf"/>
</dbReference>
<evidence type="ECO:0000256" key="4">
    <source>
        <dbReference type="PIRNR" id="PIRNR011789"/>
    </source>
</evidence>
<evidence type="ECO:0000256" key="1">
    <source>
        <dbReference type="ARBA" id="ARBA00008078"/>
    </source>
</evidence>
<keyword evidence="5" id="KW-0175">Coiled coil</keyword>
<dbReference type="InterPro" id="IPR006676">
    <property type="entry name" value="tRNA_splic"/>
</dbReference>
<keyword evidence="3 4" id="KW-0456">Lyase</keyword>
<dbReference type="EMBL" id="OZ022410">
    <property type="protein sequence ID" value="CAK9440965.1"/>
    <property type="molecule type" value="Genomic_DNA"/>
</dbReference>
<dbReference type="SUPFAM" id="SSF53032">
    <property type="entry name" value="tRNA-intron endonuclease catalytic domain-like"/>
    <property type="match status" value="1"/>
</dbReference>
<feature type="coiled-coil region" evidence="5">
    <location>
        <begin position="155"/>
        <end position="182"/>
    </location>
</feature>
<feature type="domain" description="tRNA intron endonuclease catalytic" evidence="6">
    <location>
        <begin position="301"/>
        <end position="384"/>
    </location>
</feature>
<name>A0ABP0ZTS5_9ASCO</name>
<dbReference type="GeneID" id="92210030"/>
<reference evidence="7 8" key="1">
    <citation type="submission" date="2024-03" db="EMBL/GenBank/DDBJ databases">
        <authorList>
            <person name="Brejova B."/>
        </authorList>
    </citation>
    <scope>NUCLEOTIDE SEQUENCE [LARGE SCALE GENOMIC DNA]</scope>
    <source>
        <strain evidence="7 8">CBS 14171</strain>
    </source>
</reference>
<dbReference type="Pfam" id="PF01974">
    <property type="entry name" value="tRNA_int_endo"/>
    <property type="match status" value="1"/>
</dbReference>
<dbReference type="CDD" id="cd22363">
    <property type="entry name" value="tRNA-intron_lyase_C"/>
    <property type="match status" value="1"/>
</dbReference>
<accession>A0ABP0ZTS5</accession>
<dbReference type="Proteomes" id="UP001497383">
    <property type="component" value="Chromosome 6"/>
</dbReference>
<dbReference type="RefSeq" id="XP_066831772.1">
    <property type="nucleotide sequence ID" value="XM_066975099.1"/>
</dbReference>
<sequence length="430" mass="49301">MHAFESLMAKKSTRHLNKIHRKPLPILLAGEKYGIDLKTPYNKGILGRISYWLKLVQVALFSLCRTAAVKEQPIDVFVENGIFKVDELSSMTRLWQEGFFGKGVLSRSAPNWKERTMARLNLVGQDQDPDNNDDNDVGVVVVAAAAPSQQQDPAKEELTKARRNERAEFKKKRSELQQLQLKQRQGLIAEEELKQMKILDEFLVEFRKKDGSVVLLSQNSSSQETPGRMRVEDESIVTESSGDLIQLEFLQLQAVEAFFLKFALNQVRIVFEGSSLGAKDLLRHCCSLYSASPTIEADNKFLLNYVVYHYFRSKGWCVRSGIKFGSDYLLYKRGPPFQHAEYCVSVIQDNEVAGFDAVDWFQMSSQARVVGGVKKYFIHVYVEAPRQQEFDEIYLNADGEDDGLMIKKLLSRYKISEVIYRRWNPSRTRD</sequence>
<evidence type="ECO:0000313" key="7">
    <source>
        <dbReference type="EMBL" id="CAK9440965.1"/>
    </source>
</evidence>
<evidence type="ECO:0000256" key="5">
    <source>
        <dbReference type="SAM" id="Coils"/>
    </source>
</evidence>
<organism evidence="7 8">
    <name type="scientific">Lodderomyces beijingensis</name>
    <dbReference type="NCBI Taxonomy" id="1775926"/>
    <lineage>
        <taxon>Eukaryota</taxon>
        <taxon>Fungi</taxon>
        <taxon>Dikarya</taxon>
        <taxon>Ascomycota</taxon>
        <taxon>Saccharomycotina</taxon>
        <taxon>Pichiomycetes</taxon>
        <taxon>Debaryomycetaceae</taxon>
        <taxon>Candida/Lodderomyces clade</taxon>
        <taxon>Lodderomyces</taxon>
    </lineage>
</organism>
<dbReference type="InterPro" id="IPR011856">
    <property type="entry name" value="tRNA_endonuc-like_dom_sf"/>
</dbReference>
<comment type="similarity">
    <text evidence="1 4">Belongs to the tRNA-intron endonuclease family.</text>
</comment>
<evidence type="ECO:0000256" key="2">
    <source>
        <dbReference type="ARBA" id="ARBA00022694"/>
    </source>
</evidence>
<keyword evidence="2 4" id="KW-0819">tRNA processing</keyword>
<evidence type="ECO:0000259" key="6">
    <source>
        <dbReference type="Pfam" id="PF01974"/>
    </source>
</evidence>
<dbReference type="PANTHER" id="PTHR21227">
    <property type="entry name" value="TRNA-SPLICING ENDONUCLEASE SUBUNIT SEN2"/>
    <property type="match status" value="1"/>
</dbReference>
<evidence type="ECO:0000313" key="8">
    <source>
        <dbReference type="Proteomes" id="UP001497383"/>
    </source>
</evidence>
<dbReference type="PIRSF" id="PIRSF011789">
    <property type="entry name" value="tRNA_splic_SEN2"/>
    <property type="match status" value="1"/>
</dbReference>
<gene>
    <name evidence="7" type="ORF">LODBEIA_P48340</name>
</gene>
<dbReference type="Gene3D" id="3.40.1350.10">
    <property type="match status" value="1"/>
</dbReference>
<proteinExistence type="inferred from homology"/>
<dbReference type="EC" id="4.6.1.16" evidence="4"/>
<dbReference type="NCBIfam" id="TIGR00324">
    <property type="entry name" value="endA"/>
    <property type="match status" value="1"/>
</dbReference>
<evidence type="ECO:0000256" key="3">
    <source>
        <dbReference type="ARBA" id="ARBA00023239"/>
    </source>
</evidence>